<sequence>MLFEVGDLQFASPATKPYWVKWSTMREKKEERACLNRLYEKYVPPLISLILEGTIDGKQGEKLKQIIPLTNLNMNSQLCYMLESLLLPYENATDSLIDPIYECYFIQALYWSLGAGLTEPAREIFDKQVKYLSSMNSTDEGPTGQAKFDEIPVHEETLFEYYFDAEHECWTSWKRLVPKYVHNPEKKFYEILVPTVDTIRSDWLLQLCYKIKRPVLKLNPDQNLVLNINFSSRTSSMDVQRNFESNVEKRAKDTYGPPPGKKLIVFIDEFNAISIVKDLPPTPSKFHYIFNLRDLSRIYNGLVSTTPKRFQTAAQLTRMWRNECLRVLYDRLIDSQDRKMVDVSLA</sequence>
<gene>
    <name evidence="3" type="ORF">OVA965_LOCUS38660</name>
    <name evidence="4" type="ORF">TMI583_LOCUS39866</name>
</gene>
<evidence type="ECO:0000313" key="4">
    <source>
        <dbReference type="EMBL" id="CAF4326811.1"/>
    </source>
</evidence>
<dbReference type="Proteomes" id="UP000677228">
    <property type="component" value="Unassembled WGS sequence"/>
</dbReference>
<accession>A0A8S2U6H4</accession>
<dbReference type="Proteomes" id="UP000682733">
    <property type="component" value="Unassembled WGS sequence"/>
</dbReference>
<comment type="caution">
    <text evidence="4">The sequence shown here is derived from an EMBL/GenBank/DDBJ whole genome shotgun (WGS) entry which is preliminary data.</text>
</comment>
<name>A0A8S2U6H4_9BILA</name>
<dbReference type="AlphaFoldDB" id="A0A8S2U6H4"/>
<dbReference type="EMBL" id="CAJOBA010060820">
    <property type="protein sequence ID" value="CAF4326811.1"/>
    <property type="molecule type" value="Genomic_DNA"/>
</dbReference>
<dbReference type="GO" id="GO:0045505">
    <property type="term" value="F:dynein intermediate chain binding"/>
    <property type="evidence" value="ECO:0007669"/>
    <property type="project" value="InterPro"/>
</dbReference>
<dbReference type="Pfam" id="PF12775">
    <property type="entry name" value="AAA_7"/>
    <property type="match status" value="1"/>
</dbReference>
<dbReference type="Gene3D" id="1.20.920.30">
    <property type="match status" value="1"/>
</dbReference>
<reference evidence="4" key="1">
    <citation type="submission" date="2021-02" db="EMBL/GenBank/DDBJ databases">
        <authorList>
            <person name="Nowell W R."/>
        </authorList>
    </citation>
    <scope>NUCLEOTIDE SEQUENCE</scope>
</reference>
<protein>
    <recommendedName>
        <fullName evidence="6">Dynein heavy chain</fullName>
    </recommendedName>
</protein>
<proteinExistence type="predicted"/>
<dbReference type="GO" id="GO:0007018">
    <property type="term" value="P:microtubule-based movement"/>
    <property type="evidence" value="ECO:0007669"/>
    <property type="project" value="InterPro"/>
</dbReference>
<feature type="domain" description="Dynein heavy chain AAA 5 extension" evidence="1">
    <location>
        <begin position="36"/>
        <end position="174"/>
    </location>
</feature>
<evidence type="ECO:0000313" key="3">
    <source>
        <dbReference type="EMBL" id="CAF1538738.1"/>
    </source>
</evidence>
<evidence type="ECO:0000259" key="1">
    <source>
        <dbReference type="Pfam" id="PF17852"/>
    </source>
</evidence>
<dbReference type="Pfam" id="PF17852">
    <property type="entry name" value="Dynein_AAA_lid"/>
    <property type="match status" value="1"/>
</dbReference>
<dbReference type="GO" id="GO:0051959">
    <property type="term" value="F:dynein light intermediate chain binding"/>
    <property type="evidence" value="ECO:0007669"/>
    <property type="project" value="InterPro"/>
</dbReference>
<dbReference type="Gene3D" id="1.10.472.130">
    <property type="match status" value="1"/>
</dbReference>
<dbReference type="EMBL" id="CAJNOK010038515">
    <property type="protein sequence ID" value="CAF1538738.1"/>
    <property type="molecule type" value="Genomic_DNA"/>
</dbReference>
<dbReference type="InterPro" id="IPR026983">
    <property type="entry name" value="DHC"/>
</dbReference>
<evidence type="ECO:0000313" key="5">
    <source>
        <dbReference type="Proteomes" id="UP000682733"/>
    </source>
</evidence>
<evidence type="ECO:0008006" key="6">
    <source>
        <dbReference type="Google" id="ProtNLM"/>
    </source>
</evidence>
<dbReference type="PANTHER" id="PTHR22878">
    <property type="entry name" value="DYNEIN HEAVY CHAIN 6, AXONEMAL-LIKE-RELATED"/>
    <property type="match status" value="1"/>
</dbReference>
<organism evidence="4 5">
    <name type="scientific">Didymodactylos carnosus</name>
    <dbReference type="NCBI Taxonomy" id="1234261"/>
    <lineage>
        <taxon>Eukaryota</taxon>
        <taxon>Metazoa</taxon>
        <taxon>Spiralia</taxon>
        <taxon>Gnathifera</taxon>
        <taxon>Rotifera</taxon>
        <taxon>Eurotatoria</taxon>
        <taxon>Bdelloidea</taxon>
        <taxon>Philodinida</taxon>
        <taxon>Philodinidae</taxon>
        <taxon>Didymodactylos</taxon>
    </lineage>
</organism>
<feature type="domain" description="Dynein heavy chain 3 AAA+ lid" evidence="2">
    <location>
        <begin position="278"/>
        <end position="342"/>
    </location>
</feature>
<dbReference type="InterPro" id="IPR041466">
    <property type="entry name" value="Dynein_AAA5_ext"/>
</dbReference>
<evidence type="ECO:0000259" key="2">
    <source>
        <dbReference type="Pfam" id="PF17857"/>
    </source>
</evidence>
<dbReference type="InterPro" id="IPR041589">
    <property type="entry name" value="DNAH3_AAA_lid_1"/>
</dbReference>
<dbReference type="GO" id="GO:0030286">
    <property type="term" value="C:dynein complex"/>
    <property type="evidence" value="ECO:0007669"/>
    <property type="project" value="InterPro"/>
</dbReference>
<dbReference type="Pfam" id="PF17857">
    <property type="entry name" value="AAA_lid_1"/>
    <property type="match status" value="1"/>
</dbReference>
<dbReference type="PANTHER" id="PTHR22878:SF63">
    <property type="entry name" value="DYNEIN AXONEMAL HEAVY CHAIN 10"/>
    <property type="match status" value="1"/>
</dbReference>
<dbReference type="FunFam" id="1.10.472.130:FF:000010">
    <property type="entry name" value="Dynein axonemal heavy chain 10"/>
    <property type="match status" value="1"/>
</dbReference>